<feature type="domain" description="Fe/B12 periplasmic-binding" evidence="1">
    <location>
        <begin position="64"/>
        <end position="335"/>
    </location>
</feature>
<dbReference type="PROSITE" id="PS51257">
    <property type="entry name" value="PROKAR_LIPOPROTEIN"/>
    <property type="match status" value="1"/>
</dbReference>
<name>A0A1G8NE07_9FLAO</name>
<dbReference type="Pfam" id="PF01497">
    <property type="entry name" value="Peripla_BP_2"/>
    <property type="match status" value="1"/>
</dbReference>
<sequence>MKPRILLLIVFLALTACKREQKKSPSETVSISNHVQLKEESGNVHIQSGNFSYDFKQNQLPFKKIILLNASMAGYISELEAENLVIGVASPEYIYSDKIQSLLKEGEIQNVGNEQKYDVEKILSLKPDAIFTNHIASFDNTYKLLKDNGIQVVFLDEYMEQKPLEKTAYIKLFGKLFGKDKQAVAKYEEIEKNYNQLKHLALQAKERPTVLANEMYGDIWYLPGGKTSVANFISDANANYILKNNAEEKAVTMSFEEVFAKADQVQYWINAGNHISKKEMLGMNPVYSKLNVFNQGKIYVITGKEKAKANDFFESGVVRSDLVLKDYIKIFHPELLPDYQLTYMKELQ</sequence>
<dbReference type="EMBL" id="FNDW01000013">
    <property type="protein sequence ID" value="SDI78385.1"/>
    <property type="molecule type" value="Genomic_DNA"/>
</dbReference>
<reference evidence="3" key="1">
    <citation type="submission" date="2016-10" db="EMBL/GenBank/DDBJ databases">
        <authorList>
            <person name="Varghese N."/>
            <person name="Submissions S."/>
        </authorList>
    </citation>
    <scope>NUCLEOTIDE SEQUENCE [LARGE SCALE GENOMIC DNA]</scope>
    <source>
        <strain evidence="3">DSM 17071</strain>
    </source>
</reference>
<dbReference type="GO" id="GO:0071281">
    <property type="term" value="P:cellular response to iron ion"/>
    <property type="evidence" value="ECO:0007669"/>
    <property type="project" value="TreeGrafter"/>
</dbReference>
<proteinExistence type="predicted"/>
<keyword evidence="3" id="KW-1185">Reference proteome</keyword>
<dbReference type="InterPro" id="IPR050902">
    <property type="entry name" value="ABC_Transporter_SBP"/>
</dbReference>
<dbReference type="PANTHER" id="PTHR30535:SF34">
    <property type="entry name" value="MOLYBDATE-BINDING PROTEIN MOLA"/>
    <property type="match status" value="1"/>
</dbReference>
<gene>
    <name evidence="2" type="ORF">SAMN05421846_11398</name>
</gene>
<dbReference type="SUPFAM" id="SSF53807">
    <property type="entry name" value="Helical backbone' metal receptor"/>
    <property type="match status" value="1"/>
</dbReference>
<dbReference type="Gene3D" id="3.40.50.1980">
    <property type="entry name" value="Nitrogenase molybdenum iron protein domain"/>
    <property type="match status" value="2"/>
</dbReference>
<accession>A0A1G8NE07</accession>
<dbReference type="AlphaFoldDB" id="A0A1G8NE07"/>
<evidence type="ECO:0000259" key="1">
    <source>
        <dbReference type="PROSITE" id="PS50983"/>
    </source>
</evidence>
<dbReference type="OrthoDB" id="9812528at2"/>
<organism evidence="2 3">
    <name type="scientific">Chryseobacterium taeanense</name>
    <dbReference type="NCBI Taxonomy" id="311334"/>
    <lineage>
        <taxon>Bacteria</taxon>
        <taxon>Pseudomonadati</taxon>
        <taxon>Bacteroidota</taxon>
        <taxon>Flavobacteriia</taxon>
        <taxon>Flavobacteriales</taxon>
        <taxon>Weeksellaceae</taxon>
        <taxon>Chryseobacterium group</taxon>
        <taxon>Chryseobacterium</taxon>
    </lineage>
</organism>
<dbReference type="PROSITE" id="PS50983">
    <property type="entry name" value="FE_B12_PBP"/>
    <property type="match status" value="1"/>
</dbReference>
<evidence type="ECO:0000313" key="2">
    <source>
        <dbReference type="EMBL" id="SDI78385.1"/>
    </source>
</evidence>
<dbReference type="RefSeq" id="WP_089861043.1">
    <property type="nucleotide sequence ID" value="NZ_FNDW01000013.1"/>
</dbReference>
<evidence type="ECO:0000313" key="3">
    <source>
        <dbReference type="Proteomes" id="UP000198869"/>
    </source>
</evidence>
<dbReference type="Proteomes" id="UP000198869">
    <property type="component" value="Unassembled WGS sequence"/>
</dbReference>
<dbReference type="PANTHER" id="PTHR30535">
    <property type="entry name" value="VITAMIN B12-BINDING PROTEIN"/>
    <property type="match status" value="1"/>
</dbReference>
<protein>
    <submittedName>
        <fullName evidence="2">Iron complex transport system substrate-binding protein</fullName>
    </submittedName>
</protein>
<dbReference type="STRING" id="311334.SAMN05421846_11398"/>
<dbReference type="InterPro" id="IPR002491">
    <property type="entry name" value="ABC_transptr_periplasmic_BD"/>
</dbReference>